<dbReference type="InterPro" id="IPR050194">
    <property type="entry name" value="Glycosyltransferase_grp1"/>
</dbReference>
<dbReference type="EC" id="2.4.-.-" evidence="5"/>
<protein>
    <submittedName>
        <fullName evidence="5">Glycosyltransferase</fullName>
        <ecNumber evidence="5">2.4.-.-</ecNumber>
    </submittedName>
</protein>
<dbReference type="EMBL" id="JAPDDP010000037">
    <property type="protein sequence ID" value="MDA0182499.1"/>
    <property type="molecule type" value="Genomic_DNA"/>
</dbReference>
<organism evidence="5 6">
    <name type="scientific">Solirubrobacter phytolaccae</name>
    <dbReference type="NCBI Taxonomy" id="1404360"/>
    <lineage>
        <taxon>Bacteria</taxon>
        <taxon>Bacillati</taxon>
        <taxon>Actinomycetota</taxon>
        <taxon>Thermoleophilia</taxon>
        <taxon>Solirubrobacterales</taxon>
        <taxon>Solirubrobacteraceae</taxon>
        <taxon>Solirubrobacter</taxon>
    </lineage>
</organism>
<keyword evidence="2 5" id="KW-0808">Transferase</keyword>
<evidence type="ECO:0000256" key="1">
    <source>
        <dbReference type="ARBA" id="ARBA00022676"/>
    </source>
</evidence>
<dbReference type="InterPro" id="IPR028098">
    <property type="entry name" value="Glyco_trans_4-like_N"/>
</dbReference>
<dbReference type="Pfam" id="PF00534">
    <property type="entry name" value="Glycos_transf_1"/>
    <property type="match status" value="1"/>
</dbReference>
<name>A0A9X3NCC7_9ACTN</name>
<evidence type="ECO:0000256" key="2">
    <source>
        <dbReference type="ARBA" id="ARBA00022679"/>
    </source>
</evidence>
<dbReference type="GO" id="GO:0016757">
    <property type="term" value="F:glycosyltransferase activity"/>
    <property type="evidence" value="ECO:0007669"/>
    <property type="project" value="UniProtKB-KW"/>
</dbReference>
<dbReference type="Gene3D" id="3.40.50.2000">
    <property type="entry name" value="Glycogen Phosphorylase B"/>
    <property type="match status" value="2"/>
</dbReference>
<evidence type="ECO:0000259" key="3">
    <source>
        <dbReference type="Pfam" id="PF00534"/>
    </source>
</evidence>
<dbReference type="PANTHER" id="PTHR45947:SF13">
    <property type="entry name" value="TRANSFERASE"/>
    <property type="match status" value="1"/>
</dbReference>
<reference evidence="5" key="1">
    <citation type="submission" date="2022-10" db="EMBL/GenBank/DDBJ databases">
        <title>The WGS of Solirubrobacter phytolaccae KCTC 29190.</title>
        <authorList>
            <person name="Jiang Z."/>
        </authorList>
    </citation>
    <scope>NUCLEOTIDE SEQUENCE</scope>
    <source>
        <strain evidence="5">KCTC 29190</strain>
    </source>
</reference>
<keyword evidence="6" id="KW-1185">Reference proteome</keyword>
<comment type="caution">
    <text evidence="5">The sequence shown here is derived from an EMBL/GenBank/DDBJ whole genome shotgun (WGS) entry which is preliminary data.</text>
</comment>
<proteinExistence type="predicted"/>
<keyword evidence="1 5" id="KW-0328">Glycosyltransferase</keyword>
<dbReference type="Pfam" id="PF13579">
    <property type="entry name" value="Glyco_trans_4_4"/>
    <property type="match status" value="1"/>
</dbReference>
<dbReference type="InterPro" id="IPR001296">
    <property type="entry name" value="Glyco_trans_1"/>
</dbReference>
<feature type="domain" description="Glycosyl transferase family 1" evidence="3">
    <location>
        <begin position="204"/>
        <end position="257"/>
    </location>
</feature>
<dbReference type="PANTHER" id="PTHR45947">
    <property type="entry name" value="SULFOQUINOVOSYL TRANSFERASE SQD2"/>
    <property type="match status" value="1"/>
</dbReference>
<dbReference type="Proteomes" id="UP001147653">
    <property type="component" value="Unassembled WGS sequence"/>
</dbReference>
<evidence type="ECO:0000313" key="6">
    <source>
        <dbReference type="Proteomes" id="UP001147653"/>
    </source>
</evidence>
<sequence length="276" mass="29360">MILLLHHRYRHVGGEERAVRDLEWLIREHLHEDVEVLERDSAAVGQRDAALGLIRGGLRPDEITKAVQRTGARVVHAHNVNPTFGWRGLAAARQAGARVVLHLHNYRLVCAVATCFTRGEDCTRCHGRNTLPGLRLNCRGGSRVESAAYAASLALWQKRITGAADEIVVPSAFALARLRELGAPLGGKARVLGSVQRDFADASNAANGEFVLAAGRLTPEKGFADVLEACGQAGLPLVIAGDGPQRAELEARAAAEGRLAAAGDPMGGGGEKSDRS</sequence>
<evidence type="ECO:0000313" key="5">
    <source>
        <dbReference type="EMBL" id="MDA0182499.1"/>
    </source>
</evidence>
<dbReference type="SUPFAM" id="SSF53756">
    <property type="entry name" value="UDP-Glycosyltransferase/glycogen phosphorylase"/>
    <property type="match status" value="1"/>
</dbReference>
<dbReference type="RefSeq" id="WP_270026868.1">
    <property type="nucleotide sequence ID" value="NZ_JAPDDP010000037.1"/>
</dbReference>
<feature type="domain" description="Glycosyltransferase subfamily 4-like N-terminal" evidence="4">
    <location>
        <begin position="59"/>
        <end position="184"/>
    </location>
</feature>
<feature type="non-terminal residue" evidence="5">
    <location>
        <position position="276"/>
    </location>
</feature>
<gene>
    <name evidence="5" type="ORF">OJ997_19475</name>
</gene>
<dbReference type="AlphaFoldDB" id="A0A9X3NCC7"/>
<dbReference type="GO" id="GO:1901137">
    <property type="term" value="P:carbohydrate derivative biosynthetic process"/>
    <property type="evidence" value="ECO:0007669"/>
    <property type="project" value="UniProtKB-ARBA"/>
</dbReference>
<evidence type="ECO:0000259" key="4">
    <source>
        <dbReference type="Pfam" id="PF13579"/>
    </source>
</evidence>
<accession>A0A9X3NCC7</accession>